<proteinExistence type="predicted"/>
<dbReference type="Proteomes" id="UP001064048">
    <property type="component" value="Chromosome 14"/>
</dbReference>
<dbReference type="EMBL" id="CM046114">
    <property type="protein sequence ID" value="KAI8420065.1"/>
    <property type="molecule type" value="Genomic_DNA"/>
</dbReference>
<reference evidence="1 2" key="1">
    <citation type="journal article" date="2022" name="Genome Biol. Evol.">
        <title>The Spruce Budworm Genome: Reconstructing the Evolutionary History of Antifreeze Proteins.</title>
        <authorList>
            <person name="Beliveau C."/>
            <person name="Gagne P."/>
            <person name="Picq S."/>
            <person name="Vernygora O."/>
            <person name="Keeling C.I."/>
            <person name="Pinkney K."/>
            <person name="Doucet D."/>
            <person name="Wen F."/>
            <person name="Johnston J.S."/>
            <person name="Maaroufi H."/>
            <person name="Boyle B."/>
            <person name="Laroche J."/>
            <person name="Dewar K."/>
            <person name="Juretic N."/>
            <person name="Blackburn G."/>
            <person name="Nisole A."/>
            <person name="Brunet B."/>
            <person name="Brandao M."/>
            <person name="Lumley L."/>
            <person name="Duan J."/>
            <person name="Quan G."/>
            <person name="Lucarotti C.J."/>
            <person name="Roe A.D."/>
            <person name="Sperling F.A.H."/>
            <person name="Levesque R.C."/>
            <person name="Cusson M."/>
        </authorList>
    </citation>
    <scope>NUCLEOTIDE SEQUENCE [LARGE SCALE GENOMIC DNA]</scope>
    <source>
        <strain evidence="1">Glfc:IPQL:Cfum</strain>
    </source>
</reference>
<evidence type="ECO:0000313" key="1">
    <source>
        <dbReference type="EMBL" id="KAI8420065.1"/>
    </source>
</evidence>
<evidence type="ECO:0000313" key="2">
    <source>
        <dbReference type="Proteomes" id="UP001064048"/>
    </source>
</evidence>
<comment type="caution">
    <text evidence="1">The sequence shown here is derived from an EMBL/GenBank/DDBJ whole genome shotgun (WGS) entry which is preliminary data.</text>
</comment>
<name>A0ACC0J7J2_CHOFU</name>
<accession>A0ACC0J7J2</accession>
<protein>
    <submittedName>
        <fullName evidence="1">Uncharacterized protein</fullName>
    </submittedName>
</protein>
<keyword evidence="2" id="KW-1185">Reference proteome</keyword>
<gene>
    <name evidence="1" type="ORF">MSG28_008654</name>
</gene>
<organism evidence="1 2">
    <name type="scientific">Choristoneura fumiferana</name>
    <name type="common">Spruce budworm moth</name>
    <name type="synonym">Archips fumiferana</name>
    <dbReference type="NCBI Taxonomy" id="7141"/>
    <lineage>
        <taxon>Eukaryota</taxon>
        <taxon>Metazoa</taxon>
        <taxon>Ecdysozoa</taxon>
        <taxon>Arthropoda</taxon>
        <taxon>Hexapoda</taxon>
        <taxon>Insecta</taxon>
        <taxon>Pterygota</taxon>
        <taxon>Neoptera</taxon>
        <taxon>Endopterygota</taxon>
        <taxon>Lepidoptera</taxon>
        <taxon>Glossata</taxon>
        <taxon>Ditrysia</taxon>
        <taxon>Tortricoidea</taxon>
        <taxon>Tortricidae</taxon>
        <taxon>Tortricinae</taxon>
        <taxon>Choristoneura</taxon>
    </lineage>
</organism>
<sequence length="236" mass="26201">MQDVRGRWHLLSEKSTVAKKSSVVCLTLTGQAGLPNKVLRFAYVDNVIDARDEVLSHMRVTGAMLAAHEARALLPHSQEAADSGIDSDSTDSERRDQRAHHNEKAADNGIDSDSTDSKRRDQRARQNEKAADNGIDSDSTDSKRRDQRARQNEVSPPLPRGARCYHSTADNGIDSDSTDSKRRDQRARGADSGIDSDSTDSERWDQRRRQNDVSPPLTRGVHAIATLARGSRQLHR</sequence>